<dbReference type="InterPro" id="IPR002577">
    <property type="entry name" value="HTH_HxlR"/>
</dbReference>
<evidence type="ECO:0000259" key="5">
    <source>
        <dbReference type="PROSITE" id="PS51118"/>
    </source>
</evidence>
<proteinExistence type="predicted"/>
<organism evidence="6 7">
    <name type="scientific">Glycomyces rhizosphaerae</name>
    <dbReference type="NCBI Taxonomy" id="2054422"/>
    <lineage>
        <taxon>Bacteria</taxon>
        <taxon>Bacillati</taxon>
        <taxon>Actinomycetota</taxon>
        <taxon>Actinomycetes</taxon>
        <taxon>Glycomycetales</taxon>
        <taxon>Glycomycetaceae</taxon>
        <taxon>Glycomyces</taxon>
    </lineage>
</organism>
<dbReference type="Proteomes" id="UP001595712">
    <property type="component" value="Unassembled WGS sequence"/>
</dbReference>
<dbReference type="PANTHER" id="PTHR33204:SF39">
    <property type="entry name" value="TRANSCRIPTIONAL REGULATORY PROTEIN"/>
    <property type="match status" value="1"/>
</dbReference>
<keyword evidence="2" id="KW-0238">DNA-binding</keyword>
<keyword evidence="1" id="KW-0805">Transcription regulation</keyword>
<keyword evidence="3" id="KW-0804">Transcription</keyword>
<dbReference type="PROSITE" id="PS51118">
    <property type="entry name" value="HTH_HXLR"/>
    <property type="match status" value="1"/>
</dbReference>
<comment type="caution">
    <text evidence="6">The sequence shown here is derived from an EMBL/GenBank/DDBJ whole genome shotgun (WGS) entry which is preliminary data.</text>
</comment>
<evidence type="ECO:0000256" key="2">
    <source>
        <dbReference type="ARBA" id="ARBA00023125"/>
    </source>
</evidence>
<evidence type="ECO:0000256" key="3">
    <source>
        <dbReference type="ARBA" id="ARBA00023163"/>
    </source>
</evidence>
<accession>A0ABV7Q9G9</accession>
<dbReference type="SUPFAM" id="SSF46785">
    <property type="entry name" value="Winged helix' DNA-binding domain"/>
    <property type="match status" value="1"/>
</dbReference>
<evidence type="ECO:0000313" key="7">
    <source>
        <dbReference type="Proteomes" id="UP001595712"/>
    </source>
</evidence>
<feature type="domain" description="HTH hxlR-type" evidence="5">
    <location>
        <begin position="26"/>
        <end position="124"/>
    </location>
</feature>
<evidence type="ECO:0000256" key="1">
    <source>
        <dbReference type="ARBA" id="ARBA00023015"/>
    </source>
</evidence>
<keyword evidence="7" id="KW-1185">Reference proteome</keyword>
<dbReference type="Pfam" id="PF01638">
    <property type="entry name" value="HxlR"/>
    <property type="match status" value="1"/>
</dbReference>
<feature type="region of interest" description="Disordered" evidence="4">
    <location>
        <begin position="1"/>
        <end position="23"/>
    </location>
</feature>
<dbReference type="Gene3D" id="1.10.10.10">
    <property type="entry name" value="Winged helix-like DNA-binding domain superfamily/Winged helix DNA-binding domain"/>
    <property type="match status" value="1"/>
</dbReference>
<protein>
    <submittedName>
        <fullName evidence="6">Winged helix-turn-helix transcriptional regulator</fullName>
    </submittedName>
</protein>
<evidence type="ECO:0000256" key="4">
    <source>
        <dbReference type="SAM" id="MobiDB-lite"/>
    </source>
</evidence>
<sequence length="142" mass="15524">MSATNTAVSPPVATPIPEGPCGDDDCGIRDVLDRIGDKWTVLVVVELAKGVRRFRELERAIPGISQRMLTVTTKRLWRDGLVERTVHPTIPPQVEYRLTATGRSLAGVVEGLADWSREHKDAIATARAHWDAEQESASPTGT</sequence>
<dbReference type="PANTHER" id="PTHR33204">
    <property type="entry name" value="TRANSCRIPTIONAL REGULATOR, MARR FAMILY"/>
    <property type="match status" value="1"/>
</dbReference>
<dbReference type="EMBL" id="JBHRWO010000023">
    <property type="protein sequence ID" value="MFC3496053.1"/>
    <property type="molecule type" value="Genomic_DNA"/>
</dbReference>
<name>A0ABV7Q9G9_9ACTN</name>
<dbReference type="InterPro" id="IPR036390">
    <property type="entry name" value="WH_DNA-bd_sf"/>
</dbReference>
<reference evidence="7" key="1">
    <citation type="journal article" date="2019" name="Int. J. Syst. Evol. Microbiol.">
        <title>The Global Catalogue of Microorganisms (GCM) 10K type strain sequencing project: providing services to taxonomists for standard genome sequencing and annotation.</title>
        <authorList>
            <consortium name="The Broad Institute Genomics Platform"/>
            <consortium name="The Broad Institute Genome Sequencing Center for Infectious Disease"/>
            <person name="Wu L."/>
            <person name="Ma J."/>
        </authorList>
    </citation>
    <scope>NUCLEOTIDE SEQUENCE [LARGE SCALE GENOMIC DNA]</scope>
    <source>
        <strain evidence="7">CGMCC 4.7396</strain>
    </source>
</reference>
<dbReference type="InterPro" id="IPR036388">
    <property type="entry name" value="WH-like_DNA-bd_sf"/>
</dbReference>
<gene>
    <name evidence="6" type="ORF">ACFO8M_26535</name>
</gene>
<evidence type="ECO:0000313" key="6">
    <source>
        <dbReference type="EMBL" id="MFC3496053.1"/>
    </source>
</evidence>
<dbReference type="RefSeq" id="WP_387981090.1">
    <property type="nucleotide sequence ID" value="NZ_JBHRWO010000023.1"/>
</dbReference>